<dbReference type="EMBL" id="NSNE01000024">
    <property type="protein sequence ID" value="RPM05624.1"/>
    <property type="molecule type" value="Genomic_DNA"/>
</dbReference>
<dbReference type="Proteomes" id="UP000194857">
    <property type="component" value="Unassembled WGS sequence"/>
</dbReference>
<evidence type="ECO:0000313" key="9">
    <source>
        <dbReference type="EMBL" id="RPM05624.1"/>
    </source>
</evidence>
<dbReference type="EMBL" id="WXZT01000001">
    <property type="protein sequence ID" value="MZZ11367.1"/>
    <property type="molecule type" value="Genomic_DNA"/>
</dbReference>
<evidence type="ECO:0000313" key="7">
    <source>
        <dbReference type="EMBL" id="MZZ11367.1"/>
    </source>
</evidence>
<dbReference type="InterPro" id="IPR010652">
    <property type="entry name" value="DUF1232"/>
</dbReference>
<comment type="caution">
    <text evidence="6">The sequence shown here is derived from an EMBL/GenBank/DDBJ whole genome shotgun (WGS) entry which is preliminary data.</text>
</comment>
<evidence type="ECO:0000313" key="8">
    <source>
        <dbReference type="EMBL" id="OTI58956.1"/>
    </source>
</evidence>
<dbReference type="AlphaFoldDB" id="A0A069Q7R2"/>
<evidence type="ECO:0000313" key="10">
    <source>
        <dbReference type="Proteomes" id="UP000045039"/>
    </source>
</evidence>
<evidence type="ECO:0000256" key="2">
    <source>
        <dbReference type="ARBA" id="ARBA00022692"/>
    </source>
</evidence>
<dbReference type="Proteomes" id="UP000644192">
    <property type="component" value="Unassembled WGS sequence"/>
</dbReference>
<evidence type="ECO:0000313" key="11">
    <source>
        <dbReference type="Proteomes" id="UP000194857"/>
    </source>
</evidence>
<protein>
    <submittedName>
        <fullName evidence="7">DUF1232 domain-containing protein</fullName>
    </submittedName>
</protein>
<evidence type="ECO:0000313" key="12">
    <source>
        <dbReference type="Proteomes" id="UP000284767"/>
    </source>
</evidence>
<feature type="domain" description="DUF1232" evidence="5">
    <location>
        <begin position="67"/>
        <end position="102"/>
    </location>
</feature>
<reference evidence="9 12" key="4">
    <citation type="submission" date="2017-08" db="EMBL/GenBank/DDBJ databases">
        <authorList>
            <person name="Feschi L."/>
            <person name="Jeukens J."/>
            <person name="Emond-Rheault J.-G."/>
            <person name="Kukavica-Ibrulj I."/>
            <person name="Boyle B."/>
            <person name="Levesque R.C."/>
        </authorList>
    </citation>
    <scope>NUCLEOTIDE SEQUENCE [LARGE SCALE GENOMIC DNA]</scope>
    <source>
        <strain evidence="9 12">PA-W36</strain>
    </source>
</reference>
<reference evidence="10" key="2">
    <citation type="submission" date="2015-06" db="EMBL/GenBank/DDBJ databases">
        <authorList>
            <person name="Radhakrishnan Rajesh"/>
            <person name="Underwood Anthony"/>
            <person name="Al-Shahib Ali"/>
        </authorList>
    </citation>
    <scope>NUCLEOTIDE SEQUENCE [LARGE SCALE GENOMIC DNA]</scope>
    <source>
        <strain evidence="10">P19_London_7_VIM_2_05_10</strain>
    </source>
</reference>
<evidence type="ECO:0000256" key="4">
    <source>
        <dbReference type="ARBA" id="ARBA00023136"/>
    </source>
</evidence>
<sequence>MDAPRGFSRYLGIAERFLARGRVPALLIAVARKRSRLKLVKSDLRLLQELLVAWVRGEYRGLSRQALLSVIAALAYFLSPVDIVPDFIFGVGLLDDLAVLAWVVRRWQAELDAFKVWRDAQGVETQQALRELPAPRAERVQGS</sequence>
<dbReference type="RefSeq" id="WP_003114790.1">
    <property type="nucleotide sequence ID" value="NZ_AP024513.1"/>
</dbReference>
<gene>
    <name evidence="8" type="ORF">CAZ10_22385</name>
    <name evidence="7" type="ORF">GUL26_03815</name>
    <name evidence="9" type="ORF">IPC1295_28920</name>
    <name evidence="6" type="ORF">PAERUG_P19_London_7_VIM_2_05_10_04052</name>
</gene>
<name>A0A069Q7R2_PSEAI</name>
<reference evidence="7" key="6">
    <citation type="submission" date="2020-01" db="EMBL/GenBank/DDBJ databases">
        <title>Bacteria Cultured from War Wounds Associated with the Conflict in Eastern Ukraine.</title>
        <authorList>
            <person name="Snesrud E."/>
            <person name="Galac M.R."/>
            <person name="Mc Gann P."/>
            <person name="Valentine K."/>
            <person name="Viacheslav K."/>
        </authorList>
    </citation>
    <scope>NUCLEOTIDE SEQUENCE</scope>
    <source>
        <strain evidence="7">VNMU148</strain>
    </source>
</reference>
<dbReference type="Pfam" id="PF06803">
    <property type="entry name" value="DUF1232"/>
    <property type="match status" value="1"/>
</dbReference>
<proteinExistence type="predicted"/>
<keyword evidence="2" id="KW-0812">Transmembrane</keyword>
<reference evidence="9 12" key="5">
    <citation type="submission" date="2019-01" db="EMBL/GenBank/DDBJ databases">
        <title>The Pseudomonas aeruginosa pan-genome provides new insights on its population structure, horizontal gene transfer and pathogenicity.</title>
        <authorList>
            <person name="Freschi L."/>
            <person name="Vincent A.T."/>
            <person name="Jeukens J."/>
            <person name="Emond-Rheault J.-G."/>
            <person name="Kukavica-Ibrulj I."/>
            <person name="Dupont M.-J."/>
            <person name="Charette S.J."/>
            <person name="Boyle B."/>
            <person name="Levesque R.C."/>
        </authorList>
    </citation>
    <scope>NUCLEOTIDE SEQUENCE [LARGE SCALE GENOMIC DNA]</scope>
    <source>
        <strain evidence="9 12">PA-W36</strain>
    </source>
</reference>
<dbReference type="EMBL" id="CVVU01000215">
    <property type="protein sequence ID" value="CRP30643.1"/>
    <property type="molecule type" value="Genomic_DNA"/>
</dbReference>
<keyword evidence="3" id="KW-1133">Transmembrane helix</keyword>
<accession>A0A1S1C7V2</accession>
<evidence type="ECO:0000256" key="1">
    <source>
        <dbReference type="ARBA" id="ARBA00004127"/>
    </source>
</evidence>
<dbReference type="Proteomes" id="UP000284767">
    <property type="component" value="Unassembled WGS sequence"/>
</dbReference>
<reference evidence="8 11" key="3">
    <citation type="submission" date="2017-05" db="EMBL/GenBank/DDBJ databases">
        <authorList>
            <person name="Song R."/>
            <person name="Chenine A.L."/>
            <person name="Ruprecht R.M."/>
        </authorList>
    </citation>
    <scope>NUCLEOTIDE SEQUENCE [LARGE SCALE GENOMIC DNA]</scope>
    <source>
        <strain evidence="8 11">S567_C10_BS</strain>
    </source>
</reference>
<reference evidence="6" key="1">
    <citation type="submission" date="2015-06" db="EMBL/GenBank/DDBJ databases">
        <authorList>
            <person name="Radhakrishnan R."/>
            <person name="Underwood A."/>
            <person name="Al-Shahib A."/>
        </authorList>
    </citation>
    <scope>NUCLEOTIDE SEQUENCE</scope>
    <source>
        <strain evidence="6">P19_London_7_VIM_2_05_10</strain>
    </source>
</reference>
<organism evidence="6 10">
    <name type="scientific">Pseudomonas aeruginosa</name>
    <dbReference type="NCBI Taxonomy" id="287"/>
    <lineage>
        <taxon>Bacteria</taxon>
        <taxon>Pseudomonadati</taxon>
        <taxon>Pseudomonadota</taxon>
        <taxon>Gammaproteobacteria</taxon>
        <taxon>Pseudomonadales</taxon>
        <taxon>Pseudomonadaceae</taxon>
        <taxon>Pseudomonas</taxon>
    </lineage>
</organism>
<dbReference type="eggNOG" id="COG3339">
    <property type="taxonomic scope" value="Bacteria"/>
</dbReference>
<evidence type="ECO:0000259" key="5">
    <source>
        <dbReference type="Pfam" id="PF06803"/>
    </source>
</evidence>
<keyword evidence="4" id="KW-0472">Membrane</keyword>
<dbReference type="GO" id="GO:0012505">
    <property type="term" value="C:endomembrane system"/>
    <property type="evidence" value="ECO:0007669"/>
    <property type="project" value="UniProtKB-SubCell"/>
</dbReference>
<accession>A0A069Q7R2</accession>
<comment type="subcellular location">
    <subcellularLocation>
        <location evidence="1">Endomembrane system</location>
        <topology evidence="1">Multi-pass membrane protein</topology>
    </subcellularLocation>
</comment>
<dbReference type="Proteomes" id="UP000045039">
    <property type="component" value="Unassembled WGS sequence"/>
</dbReference>
<evidence type="ECO:0000313" key="6">
    <source>
        <dbReference type="EMBL" id="CRP30643.1"/>
    </source>
</evidence>
<evidence type="ECO:0000256" key="3">
    <source>
        <dbReference type="ARBA" id="ARBA00022989"/>
    </source>
</evidence>
<dbReference type="EMBL" id="NFFZ01000012">
    <property type="protein sequence ID" value="OTI58956.1"/>
    <property type="molecule type" value="Genomic_DNA"/>
</dbReference>